<organism evidence="1 2">
    <name type="scientific">Subdoligranulum variabile</name>
    <dbReference type="NCBI Taxonomy" id="214851"/>
    <lineage>
        <taxon>Bacteria</taxon>
        <taxon>Bacillati</taxon>
        <taxon>Bacillota</taxon>
        <taxon>Clostridia</taxon>
        <taxon>Eubacteriales</taxon>
        <taxon>Oscillospiraceae</taxon>
        <taxon>Subdoligranulum</taxon>
    </lineage>
</organism>
<dbReference type="EMBL" id="DYVE01000236">
    <property type="protein sequence ID" value="HJG28787.1"/>
    <property type="molecule type" value="Genomic_DNA"/>
</dbReference>
<dbReference type="AlphaFoldDB" id="A0A921IKY6"/>
<proteinExistence type="predicted"/>
<protein>
    <submittedName>
        <fullName evidence="1">2-hydroxyacyl-CoA dehydratase</fullName>
    </submittedName>
</protein>
<dbReference type="PANTHER" id="PTHR32329:SF4">
    <property type="entry name" value="ACTIVATOR OF 2-HYDROXYACYL-COA DEHYDRATASE"/>
    <property type="match status" value="1"/>
</dbReference>
<comment type="caution">
    <text evidence="1">The sequence shown here is derived from an EMBL/GenBank/DDBJ whole genome shotgun (WGS) entry which is preliminary data.</text>
</comment>
<accession>A0A921IKY6</accession>
<name>A0A921IKY6_9FIRM</name>
<dbReference type="Proteomes" id="UP000782880">
    <property type="component" value="Unassembled WGS sequence"/>
</dbReference>
<sequence>MEYMTPNFTKDMVKTHKILIPNMAVTQFRLMQAAMASEGYQTEVLGNCGSEVAQLGLKYVHNDTCYPALLVIGQFLDALNSGKYDLEHTALLITQTGGGCRASNYIKLLRKALVKAGYGNIPVASLNFSGLEKDSGLPLTIPLLRKVIAAIFYGDMLAALRSQTHPYENHKGDADAMTEKWIARIQDWIRNNRNYSARDMKKRFPEIAADYATIPVTRVPKVKVGVVGEIYVKYSPLGNNDLEKFLESQDCEVNLPGLMGFVEYCVANSRLDVDLYGGNKLVAGGADALLGWLDSIGVASYEAMRKSGFYAPGSFRELMKKPEGIISLGAKMGEGWLLTAEMIELVEGGYGNIVCAQPFGCLPNHIVGKGMINKIRALHPDANITPVDYDPSATRVNQENRIKLMLAVAREKLEHPDAAPAPMTAEELAGGAPQLQTTVQ</sequence>
<reference evidence="1" key="2">
    <citation type="submission" date="2021-09" db="EMBL/GenBank/DDBJ databases">
        <authorList>
            <person name="Gilroy R."/>
        </authorList>
    </citation>
    <scope>NUCLEOTIDE SEQUENCE</scope>
    <source>
        <strain evidence="1">ChiBcec21-2208</strain>
    </source>
</reference>
<evidence type="ECO:0000313" key="2">
    <source>
        <dbReference type="Proteomes" id="UP000782880"/>
    </source>
</evidence>
<dbReference type="PANTHER" id="PTHR32329">
    <property type="entry name" value="BIFUNCTIONAL PROTEIN [INCLUDES 2-HYDROXYACYL-COA DEHYDRATASE (N-TER) AND ITS ACTIVATOR DOMAIN (C_TERM)-RELATED"/>
    <property type="match status" value="1"/>
</dbReference>
<gene>
    <name evidence="1" type="ORF">K8V20_09130</name>
</gene>
<evidence type="ECO:0000313" key="1">
    <source>
        <dbReference type="EMBL" id="HJG28787.1"/>
    </source>
</evidence>
<dbReference type="InterPro" id="IPR051805">
    <property type="entry name" value="Dehydratase_Activator_Redct"/>
</dbReference>
<reference evidence="1" key="1">
    <citation type="journal article" date="2021" name="PeerJ">
        <title>Extensive microbial diversity within the chicken gut microbiome revealed by metagenomics and culture.</title>
        <authorList>
            <person name="Gilroy R."/>
            <person name="Ravi A."/>
            <person name="Getino M."/>
            <person name="Pursley I."/>
            <person name="Horton D.L."/>
            <person name="Alikhan N.F."/>
            <person name="Baker D."/>
            <person name="Gharbi K."/>
            <person name="Hall N."/>
            <person name="Watson M."/>
            <person name="Adriaenssens E.M."/>
            <person name="Foster-Nyarko E."/>
            <person name="Jarju S."/>
            <person name="Secka A."/>
            <person name="Antonio M."/>
            <person name="Oren A."/>
            <person name="Chaudhuri R.R."/>
            <person name="La Ragione R."/>
            <person name="Hildebrand F."/>
            <person name="Pallen M.J."/>
        </authorList>
    </citation>
    <scope>NUCLEOTIDE SEQUENCE</scope>
    <source>
        <strain evidence="1">ChiBcec21-2208</strain>
    </source>
</reference>